<proteinExistence type="predicted"/>
<dbReference type="EMBL" id="BMMK01000011">
    <property type="protein sequence ID" value="GGM55542.1"/>
    <property type="molecule type" value="Genomic_DNA"/>
</dbReference>
<organism evidence="2 3">
    <name type="scientific">Longimycelium tulufanense</name>
    <dbReference type="NCBI Taxonomy" id="907463"/>
    <lineage>
        <taxon>Bacteria</taxon>
        <taxon>Bacillati</taxon>
        <taxon>Actinomycetota</taxon>
        <taxon>Actinomycetes</taxon>
        <taxon>Pseudonocardiales</taxon>
        <taxon>Pseudonocardiaceae</taxon>
        <taxon>Longimycelium</taxon>
    </lineage>
</organism>
<evidence type="ECO:0000313" key="3">
    <source>
        <dbReference type="Proteomes" id="UP000637578"/>
    </source>
</evidence>
<feature type="region of interest" description="Disordered" evidence="1">
    <location>
        <begin position="54"/>
        <end position="95"/>
    </location>
</feature>
<reference evidence="2" key="1">
    <citation type="journal article" date="2014" name="Int. J. Syst. Evol. Microbiol.">
        <title>Complete genome sequence of Corynebacterium casei LMG S-19264T (=DSM 44701T), isolated from a smear-ripened cheese.</title>
        <authorList>
            <consortium name="US DOE Joint Genome Institute (JGI-PGF)"/>
            <person name="Walter F."/>
            <person name="Albersmeier A."/>
            <person name="Kalinowski J."/>
            <person name="Ruckert C."/>
        </authorList>
    </citation>
    <scope>NUCLEOTIDE SEQUENCE</scope>
    <source>
        <strain evidence="2">CGMCC 4.5737</strain>
    </source>
</reference>
<feature type="compositionally biased region" description="Basic and acidic residues" evidence="1">
    <location>
        <begin position="77"/>
        <end position="95"/>
    </location>
</feature>
<reference evidence="2" key="2">
    <citation type="submission" date="2020-09" db="EMBL/GenBank/DDBJ databases">
        <authorList>
            <person name="Sun Q."/>
            <person name="Zhou Y."/>
        </authorList>
    </citation>
    <scope>NUCLEOTIDE SEQUENCE</scope>
    <source>
        <strain evidence="2">CGMCC 4.5737</strain>
    </source>
</reference>
<evidence type="ECO:0000256" key="1">
    <source>
        <dbReference type="SAM" id="MobiDB-lite"/>
    </source>
</evidence>
<protein>
    <submittedName>
        <fullName evidence="2">Uncharacterized protein</fullName>
    </submittedName>
</protein>
<accession>A0A8J3FW01</accession>
<gene>
    <name evidence="2" type="ORF">GCM10012275_28310</name>
</gene>
<keyword evidence="3" id="KW-1185">Reference proteome</keyword>
<name>A0A8J3FW01_9PSEU</name>
<dbReference type="AlphaFoldDB" id="A0A8J3FW01"/>
<comment type="caution">
    <text evidence="2">The sequence shown here is derived from an EMBL/GenBank/DDBJ whole genome shotgun (WGS) entry which is preliminary data.</text>
</comment>
<dbReference type="Proteomes" id="UP000637578">
    <property type="component" value="Unassembled WGS sequence"/>
</dbReference>
<sequence>MSDVLVAKVSGAFQYEGKSVVIHAGVTTVRAGHPMLKGREYLFQPLRVHHDYDVPRRGVEDASANPGEKRRRGRPPLPRDDNGNIVRAKSESEEP</sequence>
<evidence type="ECO:0000313" key="2">
    <source>
        <dbReference type="EMBL" id="GGM55542.1"/>
    </source>
</evidence>